<sequence>MFAFRFSLVVMGVFKTVAELFIFSAICEEIFPYSHTRGRGIDLALLTNFGSNALVTFAFSPLKELLGTDNLFLLFAGIVNISLVHSFCCSKDERLKLGRNRIQTFEVKESSDGASSRMLVAVHTFFISLVIYCCSIVQPTRPAIPISCFAIGLCSPTSN</sequence>
<keyword evidence="4" id="KW-1185">Reference proteome</keyword>
<dbReference type="Proteomes" id="UP000631114">
    <property type="component" value="Unassembled WGS sequence"/>
</dbReference>
<evidence type="ECO:0000256" key="1">
    <source>
        <dbReference type="ARBA" id="ARBA00022448"/>
    </source>
</evidence>
<name>A0A835M8M5_9MAGN</name>
<dbReference type="InterPro" id="IPR050820">
    <property type="entry name" value="MFS_Sugar_Transporter"/>
</dbReference>
<gene>
    <name evidence="3" type="ORF">IFM89_001198</name>
</gene>
<dbReference type="PANTHER" id="PTHR48023">
    <property type="entry name" value="D-XYLOSE-PROTON SYMPORTER-LIKE 2"/>
    <property type="match status" value="1"/>
</dbReference>
<protein>
    <recommendedName>
        <fullName evidence="5">Major facilitator superfamily (MFS) profile domain-containing protein</fullName>
    </recommendedName>
</protein>
<comment type="caution">
    <text evidence="3">The sequence shown here is derived from an EMBL/GenBank/DDBJ whole genome shotgun (WGS) entry which is preliminary data.</text>
</comment>
<evidence type="ECO:0000313" key="4">
    <source>
        <dbReference type="Proteomes" id="UP000631114"/>
    </source>
</evidence>
<dbReference type="EMBL" id="JADFTS010000001">
    <property type="protein sequence ID" value="KAF9623365.1"/>
    <property type="molecule type" value="Genomic_DNA"/>
</dbReference>
<dbReference type="GO" id="GO:1904659">
    <property type="term" value="P:D-glucose transmembrane transport"/>
    <property type="evidence" value="ECO:0007669"/>
    <property type="project" value="TreeGrafter"/>
</dbReference>
<dbReference type="AlphaFoldDB" id="A0A835M8M5"/>
<accession>A0A835M8M5</accession>
<organism evidence="3 4">
    <name type="scientific">Coptis chinensis</name>
    <dbReference type="NCBI Taxonomy" id="261450"/>
    <lineage>
        <taxon>Eukaryota</taxon>
        <taxon>Viridiplantae</taxon>
        <taxon>Streptophyta</taxon>
        <taxon>Embryophyta</taxon>
        <taxon>Tracheophyta</taxon>
        <taxon>Spermatophyta</taxon>
        <taxon>Magnoliopsida</taxon>
        <taxon>Ranunculales</taxon>
        <taxon>Ranunculaceae</taxon>
        <taxon>Coptidoideae</taxon>
        <taxon>Coptis</taxon>
    </lineage>
</organism>
<keyword evidence="1" id="KW-0813">Transport</keyword>
<keyword evidence="2" id="KW-0732">Signal</keyword>
<feature type="chain" id="PRO_5032439715" description="Major facilitator superfamily (MFS) profile domain-containing protein" evidence="2">
    <location>
        <begin position="19"/>
        <end position="159"/>
    </location>
</feature>
<proteinExistence type="predicted"/>
<dbReference type="OrthoDB" id="6612291at2759"/>
<dbReference type="PANTHER" id="PTHR48023:SF6">
    <property type="entry name" value="D-XYLOSE-PROTON SYMPORTER-LIKE 3, CHLOROPLASTIC"/>
    <property type="match status" value="1"/>
</dbReference>
<evidence type="ECO:0008006" key="5">
    <source>
        <dbReference type="Google" id="ProtNLM"/>
    </source>
</evidence>
<reference evidence="3 4" key="1">
    <citation type="submission" date="2020-10" db="EMBL/GenBank/DDBJ databases">
        <title>The Coptis chinensis genome and diversification of protoberbering-type alkaloids.</title>
        <authorList>
            <person name="Wang B."/>
            <person name="Shu S."/>
            <person name="Song C."/>
            <person name="Liu Y."/>
        </authorList>
    </citation>
    <scope>NUCLEOTIDE SEQUENCE [LARGE SCALE GENOMIC DNA]</scope>
    <source>
        <strain evidence="3">HL-2020</strain>
        <tissue evidence="3">Leaf</tissue>
    </source>
</reference>
<dbReference type="Gene3D" id="1.20.1250.20">
    <property type="entry name" value="MFS general substrate transporter like domains"/>
    <property type="match status" value="1"/>
</dbReference>
<evidence type="ECO:0000256" key="2">
    <source>
        <dbReference type="SAM" id="SignalP"/>
    </source>
</evidence>
<dbReference type="InterPro" id="IPR036259">
    <property type="entry name" value="MFS_trans_sf"/>
</dbReference>
<evidence type="ECO:0000313" key="3">
    <source>
        <dbReference type="EMBL" id="KAF9623365.1"/>
    </source>
</evidence>
<feature type="signal peptide" evidence="2">
    <location>
        <begin position="1"/>
        <end position="18"/>
    </location>
</feature>